<dbReference type="Pfam" id="PF13432">
    <property type="entry name" value="TPR_16"/>
    <property type="match status" value="1"/>
</dbReference>
<evidence type="ECO:0000256" key="8">
    <source>
        <dbReference type="ARBA" id="ARBA00023136"/>
    </source>
</evidence>
<dbReference type="GO" id="GO:0006011">
    <property type="term" value="P:UDP-alpha-D-glucose metabolic process"/>
    <property type="evidence" value="ECO:0007669"/>
    <property type="project" value="InterPro"/>
</dbReference>
<feature type="repeat" description="TPR" evidence="10">
    <location>
        <begin position="774"/>
        <end position="807"/>
    </location>
</feature>
<proteinExistence type="inferred from homology"/>
<keyword evidence="5" id="KW-0677">Repeat</keyword>
<evidence type="ECO:0000256" key="6">
    <source>
        <dbReference type="ARBA" id="ARBA00022803"/>
    </source>
</evidence>
<evidence type="ECO:0000313" key="12">
    <source>
        <dbReference type="EMBL" id="QEO16372.1"/>
    </source>
</evidence>
<feature type="repeat" description="TPR" evidence="10">
    <location>
        <begin position="307"/>
        <end position="340"/>
    </location>
</feature>
<evidence type="ECO:0000256" key="9">
    <source>
        <dbReference type="ARBA" id="ARBA00023237"/>
    </source>
</evidence>
<feature type="repeat" description="TPR" evidence="10">
    <location>
        <begin position="341"/>
        <end position="374"/>
    </location>
</feature>
<dbReference type="RefSeq" id="WP_149277819.1">
    <property type="nucleotide sequence ID" value="NZ_CP043506.1"/>
</dbReference>
<reference evidence="12 13" key="1">
    <citation type="submission" date="2019-09" db="EMBL/GenBank/DDBJ databases">
        <title>Genome sequencing of strain KACC 21233.</title>
        <authorList>
            <person name="Heo J."/>
            <person name="Kim S.-J."/>
            <person name="Kim J.-S."/>
            <person name="Hong S.-B."/>
            <person name="Kwon S.-W."/>
        </authorList>
    </citation>
    <scope>NUCLEOTIDE SEQUENCE [LARGE SCALE GENOMIC DNA]</scope>
    <source>
        <strain evidence="12 13">KACC 21233</strain>
    </source>
</reference>
<dbReference type="PRINTS" id="PR01441">
    <property type="entry name" value="CELLSNTHASEC"/>
</dbReference>
<keyword evidence="8" id="KW-0472">Membrane</keyword>
<dbReference type="Pfam" id="PF14559">
    <property type="entry name" value="TPR_19"/>
    <property type="match status" value="3"/>
</dbReference>
<gene>
    <name evidence="12" type="ORF">FLP30_00245</name>
</gene>
<dbReference type="Gene3D" id="1.25.40.10">
    <property type="entry name" value="Tetratricopeptide repeat domain"/>
    <property type="match status" value="4"/>
</dbReference>
<name>A0A5C1YNF8_9PROT</name>
<dbReference type="InterPro" id="IPR019734">
    <property type="entry name" value="TPR_rpt"/>
</dbReference>
<dbReference type="PANTHER" id="PTHR45586">
    <property type="entry name" value="TPR REPEAT-CONTAINING PROTEIN PA4667"/>
    <property type="match status" value="1"/>
</dbReference>
<comment type="similarity">
    <text evidence="3">Belongs to the AcsC/BcsC family.</text>
</comment>
<dbReference type="GO" id="GO:0009279">
    <property type="term" value="C:cell outer membrane"/>
    <property type="evidence" value="ECO:0007669"/>
    <property type="project" value="UniProtKB-SubCell"/>
</dbReference>
<dbReference type="PROSITE" id="PS50005">
    <property type="entry name" value="TPR"/>
    <property type="match status" value="3"/>
</dbReference>
<organism evidence="12 13">
    <name type="scientific">Acetobacter vaccinii</name>
    <dbReference type="NCBI Taxonomy" id="2592655"/>
    <lineage>
        <taxon>Bacteria</taxon>
        <taxon>Pseudomonadati</taxon>
        <taxon>Pseudomonadota</taxon>
        <taxon>Alphaproteobacteria</taxon>
        <taxon>Acetobacterales</taxon>
        <taxon>Acetobacteraceae</taxon>
        <taxon>Acetobacter</taxon>
    </lineage>
</organism>
<keyword evidence="9" id="KW-0998">Cell outer membrane</keyword>
<evidence type="ECO:0000256" key="5">
    <source>
        <dbReference type="ARBA" id="ARBA00022737"/>
    </source>
</evidence>
<dbReference type="Proteomes" id="UP000324536">
    <property type="component" value="Chromosome"/>
</dbReference>
<keyword evidence="6 10" id="KW-0802">TPR repeat</keyword>
<dbReference type="KEGG" id="acek:FLP30_00245"/>
<comment type="subcellular location">
    <subcellularLocation>
        <location evidence="1">Cell outer membrane</location>
        <topology evidence="1">Peripheral membrane protein</topology>
    </subcellularLocation>
</comment>
<dbReference type="Pfam" id="PF05420">
    <property type="entry name" value="BCSC_C"/>
    <property type="match status" value="1"/>
</dbReference>
<evidence type="ECO:0000256" key="4">
    <source>
        <dbReference type="ARBA" id="ARBA00022729"/>
    </source>
</evidence>
<dbReference type="InterPro" id="IPR051012">
    <property type="entry name" value="CellSynth/LPSAsmb/PSIAsmb"/>
</dbReference>
<keyword evidence="4" id="KW-0732">Signal</keyword>
<sequence>MSNTNSSLFPRCVAAPCRTRQNFVLLGVLGAVWTASLSSGYAQTAPAGAAPSVGRTPTARTDASMFQQLMSETGYWLSQRRFDRAQDAVQRALDIQPRNAQALVLLGTVQKARGDMEGAQRTLAMLQASGAPVDMVDTLRTVIDAQPLDQAALAQARALAAEGKVFAAAQKYRALFPHGPPPDLALEYYGVLGATVLGYQEAVSKLDALLRRNPSDVDARLLFDRILTYRETSRAAGLDGLKRLARGDVPVRIRTQAQAAWRQALLWEPAIGATIPQYYEWLSQHPSDTEIAERLEKAREEQKRIDADTARMTGFQNYGNGQMAEAEQEFAKALAYNPKDAAALGGMALIAQNRHDWPQAQTMFQRAIEADPTTAEHWQTALDAMRKSMVAAPVTTVASTLPARINHEILTQNSAAARQDIARLAQEPGQQMTALLFRATLELREGHRDEAKEAYRSILMRSPRHAVALATLVDMLLQDGQLDEAEDVLRRAGDSRPDLAARLRNAQLVGEAEEAQDSSKRIALLQDAVQAAPQDAWTRLKLAQTLAESQRASEGQALMDGLLEQPHPQPAAIEAAAIYADGQNDFARARTLVDRLPQAQQSAAMQAIGQRAQAGLEVDRLAQEGTQGLDGLKALAQQPDPDGHRAPLLAEALLRQDAVDDAYNTLKRGEAEAPDMSPPSRRLGYAGLYLRLMAQRNDPALHQRVAQDVQRSLNAFDHDMQATDNVVTPAQKQVREQIEAGLVAMQADDMTRAGHASDARAYLASFVMQHPGAVQSRLAMGRAYAAEGRPERALAEDQVALQQDPDNSAALEAAVHDAVQAGKPELASTLEKRLSRTRPDTVETWRARAEIAQAAGDSRAQLAAEEQIRIAECAGRTDGTCDQKGILKPDYRWPQVDSSYRDLQGAMLPDAYHYLVQDSAAEEASRSVVYLRDSVSPQLDGNMFVRNRTGTAGLGQLTELAVPLTGSLPFGSWDHRVSFSITPTFLFTGNPLSNEGSNHQFGICSLVGTSGQCPSSFGHHYYVQGVGLNLQYVHHWFSANVGSSPLGFPIANVLGGVEFAPHLTRNLVLRLKGGRQMVTDSELSYAGMREPITGEKWGGVTRIQGHGTLEWGEPNWNVYAGGGFSYLEGTNVNDNTGVDVEAGGSAVVWKADNRQFLRTGLDFIYLNYRSNSYSFSWGQGGYFSPQGYYAIMLPLEWTGHYGRWTWLLRGEAGYQHYHSKASAFFPMNDGLQSLLNEYTSAQDVGGVAGNVRGRVVYQLTHKLRMGLEAGYSRAGSWSEISGMIMAHYAFDGL</sequence>
<dbReference type="InterPro" id="IPR003921">
    <property type="entry name" value="Cell_synth_C"/>
</dbReference>
<comment type="pathway">
    <text evidence="2">Glycan metabolism; bacterial cellulose biosynthesis.</text>
</comment>
<evidence type="ECO:0000256" key="3">
    <source>
        <dbReference type="ARBA" id="ARBA00005886"/>
    </source>
</evidence>
<dbReference type="UniPathway" id="UPA00694"/>
<evidence type="ECO:0000256" key="7">
    <source>
        <dbReference type="ARBA" id="ARBA00022916"/>
    </source>
</evidence>
<evidence type="ECO:0000256" key="2">
    <source>
        <dbReference type="ARBA" id="ARBA00005186"/>
    </source>
</evidence>
<dbReference type="PANTHER" id="PTHR45586:SF1">
    <property type="entry name" value="LIPOPOLYSACCHARIDE ASSEMBLY PROTEIN B"/>
    <property type="match status" value="1"/>
</dbReference>
<evidence type="ECO:0000313" key="13">
    <source>
        <dbReference type="Proteomes" id="UP000324536"/>
    </source>
</evidence>
<protein>
    <submittedName>
        <fullName evidence="12">Tetratricopeptide repeat protein</fullName>
    </submittedName>
</protein>
<evidence type="ECO:0000259" key="11">
    <source>
        <dbReference type="Pfam" id="PF05420"/>
    </source>
</evidence>
<dbReference type="GO" id="GO:0030244">
    <property type="term" value="P:cellulose biosynthetic process"/>
    <property type="evidence" value="ECO:0007669"/>
    <property type="project" value="UniProtKB-KW"/>
</dbReference>
<dbReference type="InterPro" id="IPR011990">
    <property type="entry name" value="TPR-like_helical_dom_sf"/>
</dbReference>
<accession>A0A5C1YNF8</accession>
<dbReference type="SUPFAM" id="SSF48452">
    <property type="entry name" value="TPR-like"/>
    <property type="match status" value="3"/>
</dbReference>
<dbReference type="SMART" id="SM00028">
    <property type="entry name" value="TPR"/>
    <property type="match status" value="6"/>
</dbReference>
<evidence type="ECO:0000256" key="1">
    <source>
        <dbReference type="ARBA" id="ARBA00004339"/>
    </source>
</evidence>
<dbReference type="InterPro" id="IPR008410">
    <property type="entry name" value="BCSC_C"/>
</dbReference>
<dbReference type="EMBL" id="CP043506">
    <property type="protein sequence ID" value="QEO16372.1"/>
    <property type="molecule type" value="Genomic_DNA"/>
</dbReference>
<evidence type="ECO:0000256" key="10">
    <source>
        <dbReference type="PROSITE-ProRule" id="PRU00339"/>
    </source>
</evidence>
<keyword evidence="7" id="KW-0135">Cellulose biosynthesis</keyword>
<dbReference type="OrthoDB" id="174989at2"/>
<keyword evidence="13" id="KW-1185">Reference proteome</keyword>
<feature type="domain" description="Cellulose synthase operon C C-terminal" evidence="11">
    <location>
        <begin position="956"/>
        <end position="1291"/>
    </location>
</feature>